<name>A0A6J1SUP9_FRAOC</name>
<dbReference type="GO" id="GO:0008270">
    <property type="term" value="F:zinc ion binding"/>
    <property type="evidence" value="ECO:0007669"/>
    <property type="project" value="UniProtKB-KW"/>
</dbReference>
<dbReference type="PANTHER" id="PTHR22696:SF1">
    <property type="entry name" value="E3 UBIQUITIN-PROTEIN LIGASE RNF26"/>
    <property type="match status" value="1"/>
</dbReference>
<dbReference type="KEGG" id="foc:113210711"/>
<dbReference type="Proteomes" id="UP000504606">
    <property type="component" value="Unplaced"/>
</dbReference>
<reference evidence="7" key="1">
    <citation type="submission" date="2025-08" db="UniProtKB">
        <authorList>
            <consortium name="RefSeq"/>
        </authorList>
    </citation>
    <scope>IDENTIFICATION</scope>
    <source>
        <tissue evidence="7">Whole organism</tissue>
    </source>
</reference>
<feature type="transmembrane region" description="Helical" evidence="4">
    <location>
        <begin position="83"/>
        <end position="105"/>
    </location>
</feature>
<keyword evidence="4" id="KW-1133">Transmembrane helix</keyword>
<keyword evidence="4" id="KW-0812">Transmembrane</keyword>
<evidence type="ECO:0000256" key="1">
    <source>
        <dbReference type="ARBA" id="ARBA00022771"/>
    </source>
</evidence>
<dbReference type="Gene3D" id="3.30.40.10">
    <property type="entry name" value="Zinc/RING finger domain, C3HC4 (zinc finger)"/>
    <property type="match status" value="1"/>
</dbReference>
<evidence type="ECO:0000313" key="6">
    <source>
        <dbReference type="Proteomes" id="UP000504606"/>
    </source>
</evidence>
<keyword evidence="2" id="KW-0862">Zinc</keyword>
<gene>
    <name evidence="7" type="primary">LOC113210711</name>
</gene>
<dbReference type="GO" id="GO:0061630">
    <property type="term" value="F:ubiquitin protein ligase activity"/>
    <property type="evidence" value="ECO:0007669"/>
    <property type="project" value="TreeGrafter"/>
</dbReference>
<dbReference type="InterPro" id="IPR013083">
    <property type="entry name" value="Znf_RING/FYVE/PHD"/>
</dbReference>
<dbReference type="AlphaFoldDB" id="A0A6J1SUP9"/>
<dbReference type="PROSITE" id="PS50089">
    <property type="entry name" value="ZF_RING_2"/>
    <property type="match status" value="1"/>
</dbReference>
<dbReference type="RefSeq" id="XP_026284603.1">
    <property type="nucleotide sequence ID" value="XM_026428818.2"/>
</dbReference>
<feature type="transmembrane region" description="Helical" evidence="4">
    <location>
        <begin position="117"/>
        <end position="135"/>
    </location>
</feature>
<evidence type="ECO:0000256" key="3">
    <source>
        <dbReference type="PROSITE-ProRule" id="PRU00175"/>
    </source>
</evidence>
<feature type="transmembrane region" description="Helical" evidence="4">
    <location>
        <begin position="40"/>
        <end position="63"/>
    </location>
</feature>
<dbReference type="InterPro" id="IPR001841">
    <property type="entry name" value="Znf_RING"/>
</dbReference>
<feature type="transmembrane region" description="Helical" evidence="4">
    <location>
        <begin position="6"/>
        <end position="28"/>
    </location>
</feature>
<dbReference type="OrthoDB" id="1711136at2759"/>
<evidence type="ECO:0000259" key="5">
    <source>
        <dbReference type="PROSITE" id="PS50089"/>
    </source>
</evidence>
<keyword evidence="4" id="KW-0472">Membrane</keyword>
<accession>A0A6J1SUP9</accession>
<dbReference type="SUPFAM" id="SSF57850">
    <property type="entry name" value="RING/U-box"/>
    <property type="match status" value="1"/>
</dbReference>
<dbReference type="GeneID" id="113210711"/>
<evidence type="ECO:0000256" key="4">
    <source>
        <dbReference type="SAM" id="Phobius"/>
    </source>
</evidence>
<protein>
    <submittedName>
        <fullName evidence="7">E3 ubiquitin-protein ligase RNF26-like</fullName>
    </submittedName>
</protein>
<dbReference type="GO" id="GO:0016567">
    <property type="term" value="P:protein ubiquitination"/>
    <property type="evidence" value="ECO:0007669"/>
    <property type="project" value="TreeGrafter"/>
</dbReference>
<organism evidence="6 7">
    <name type="scientific">Frankliniella occidentalis</name>
    <name type="common">Western flower thrips</name>
    <name type="synonym">Euthrips occidentalis</name>
    <dbReference type="NCBI Taxonomy" id="133901"/>
    <lineage>
        <taxon>Eukaryota</taxon>
        <taxon>Metazoa</taxon>
        <taxon>Ecdysozoa</taxon>
        <taxon>Arthropoda</taxon>
        <taxon>Hexapoda</taxon>
        <taxon>Insecta</taxon>
        <taxon>Pterygota</taxon>
        <taxon>Neoptera</taxon>
        <taxon>Paraneoptera</taxon>
        <taxon>Thysanoptera</taxon>
        <taxon>Terebrantia</taxon>
        <taxon>Thripoidea</taxon>
        <taxon>Thripidae</taxon>
        <taxon>Frankliniella</taxon>
    </lineage>
</organism>
<feature type="domain" description="RING-type" evidence="5">
    <location>
        <begin position="327"/>
        <end position="366"/>
    </location>
</feature>
<dbReference type="Pfam" id="PF13920">
    <property type="entry name" value="zf-C3HC4_3"/>
    <property type="match status" value="1"/>
</dbReference>
<dbReference type="PANTHER" id="PTHR22696">
    <property type="entry name" value="E3 UBIQUITIN-PROTEIN LIGASE RNF26"/>
    <property type="match status" value="1"/>
</dbReference>
<keyword evidence="6" id="KW-1185">Reference proteome</keyword>
<sequence>MIETLGNILTISSDVCVVFLNLIINTLSFSFNVSYIVGQLIVKFVVGVVSLVVSCVLGLQTLLQVLAEDSFVFLSDLGTTLSFLYQGILVVSDAFIHAILGASSALGHGVKAVQNTAVYISLGLVDLVFSILYSIHHCLLLIKNSLVLVGLTSWDLFTFLPNLLMDVKRELVSVVIHCMASLRDVVNSLRLWIHCGIQGLLLFVSDIPSESLYGLLVCFTIVFLSIKYHHSIRPLIVRNIVYFLTQGQKTLITAWTYLEAFTFWLLTNQMTPSPNGPRRFGIERTYHVDQLGGAHSNEDVPQRDETADNLAELIERKAHQEPEERLCVVCQDNEKCTIILPCRHVCLCYECCATIKRTHGRCPICRHVVRRTMRVYI</sequence>
<keyword evidence="1 3" id="KW-0863">Zinc-finger</keyword>
<evidence type="ECO:0000313" key="7">
    <source>
        <dbReference type="RefSeq" id="XP_026284603.1"/>
    </source>
</evidence>
<evidence type="ECO:0000256" key="2">
    <source>
        <dbReference type="ARBA" id="ARBA00022833"/>
    </source>
</evidence>
<proteinExistence type="predicted"/>
<keyword evidence="1 3" id="KW-0479">Metal-binding</keyword>
<dbReference type="GO" id="GO:0006511">
    <property type="term" value="P:ubiquitin-dependent protein catabolic process"/>
    <property type="evidence" value="ECO:0007669"/>
    <property type="project" value="TreeGrafter"/>
</dbReference>